<feature type="domain" description="MRH" evidence="10">
    <location>
        <begin position="374"/>
        <end position="498"/>
    </location>
</feature>
<evidence type="ECO:0000256" key="5">
    <source>
        <dbReference type="ARBA" id="ARBA00037585"/>
    </source>
</evidence>
<comment type="function">
    <text evidence="5">Probable lectin that binds selectively to improperly folded lumenal proteins. May function in endoplasmic reticulum quality control and endoplasmic reticulum-associated degradation (ERAD) of both non-glycosylated proteins and glycoproteins.</text>
</comment>
<feature type="domain" description="MRH" evidence="10">
    <location>
        <begin position="91"/>
        <end position="223"/>
    </location>
</feature>
<evidence type="ECO:0000256" key="1">
    <source>
        <dbReference type="ARBA" id="ARBA00004240"/>
    </source>
</evidence>
<evidence type="ECO:0000256" key="6">
    <source>
        <dbReference type="ARBA" id="ARBA00041108"/>
    </source>
</evidence>
<evidence type="ECO:0000256" key="3">
    <source>
        <dbReference type="ARBA" id="ARBA00022824"/>
    </source>
</evidence>
<reference evidence="11" key="1">
    <citation type="submission" date="2019-11" db="UniProtKB">
        <authorList>
            <consortium name="WormBaseParasite"/>
        </authorList>
    </citation>
    <scope>IDENTIFICATION</scope>
</reference>
<accession>A0A5K3F859</accession>
<feature type="compositionally biased region" description="Polar residues" evidence="8">
    <location>
        <begin position="337"/>
        <end position="347"/>
    </location>
</feature>
<evidence type="ECO:0000256" key="9">
    <source>
        <dbReference type="SAM" id="SignalP"/>
    </source>
</evidence>
<evidence type="ECO:0000256" key="4">
    <source>
        <dbReference type="ARBA" id="ARBA00023157"/>
    </source>
</evidence>
<keyword evidence="4" id="KW-1015">Disulfide bond</keyword>
<comment type="subcellular location">
    <subcellularLocation>
        <location evidence="1">Endoplasmic reticulum</location>
    </subcellularLocation>
</comment>
<feature type="compositionally biased region" description="Basic and acidic residues" evidence="8">
    <location>
        <begin position="317"/>
        <end position="332"/>
    </location>
</feature>
<dbReference type="Pfam" id="PF07915">
    <property type="entry name" value="PRKCSH"/>
    <property type="match status" value="2"/>
</dbReference>
<dbReference type="AlphaFoldDB" id="A0A5K3F859"/>
<dbReference type="SUPFAM" id="SSF50911">
    <property type="entry name" value="Mannose 6-phosphate receptor domain"/>
    <property type="match status" value="2"/>
</dbReference>
<dbReference type="InterPro" id="IPR012913">
    <property type="entry name" value="OS9-like_dom"/>
</dbReference>
<evidence type="ECO:0000313" key="11">
    <source>
        <dbReference type="WBParaSite" id="MCU_006265-RA"/>
    </source>
</evidence>
<dbReference type="PANTHER" id="PTHR15414">
    <property type="entry name" value="OS-9-RELATED"/>
    <property type="match status" value="1"/>
</dbReference>
<evidence type="ECO:0000256" key="2">
    <source>
        <dbReference type="ARBA" id="ARBA00022729"/>
    </source>
</evidence>
<dbReference type="Gene3D" id="2.70.130.10">
    <property type="entry name" value="Mannose-6-phosphate receptor binding domain"/>
    <property type="match status" value="2"/>
</dbReference>
<dbReference type="WBParaSite" id="MCU_006265-RA">
    <property type="protein sequence ID" value="MCU_006265-RA"/>
    <property type="gene ID" value="MCU_006265"/>
</dbReference>
<keyword evidence="2 9" id="KW-0732">Signal</keyword>
<dbReference type="GO" id="GO:0030970">
    <property type="term" value="P:retrograde protein transport, ER to cytosol"/>
    <property type="evidence" value="ECO:0007669"/>
    <property type="project" value="TreeGrafter"/>
</dbReference>
<feature type="chain" id="PRO_5024397260" description="Endoplasmic reticulum lectin 1" evidence="9">
    <location>
        <begin position="20"/>
        <end position="514"/>
    </location>
</feature>
<evidence type="ECO:0000256" key="7">
    <source>
        <dbReference type="ARBA" id="ARBA00041661"/>
    </source>
</evidence>
<feature type="region of interest" description="Disordered" evidence="8">
    <location>
        <begin position="312"/>
        <end position="347"/>
    </location>
</feature>
<organism evidence="11">
    <name type="scientific">Mesocestoides corti</name>
    <name type="common">Flatworm</name>
    <dbReference type="NCBI Taxonomy" id="53468"/>
    <lineage>
        <taxon>Eukaryota</taxon>
        <taxon>Metazoa</taxon>
        <taxon>Spiralia</taxon>
        <taxon>Lophotrochozoa</taxon>
        <taxon>Platyhelminthes</taxon>
        <taxon>Cestoda</taxon>
        <taxon>Eucestoda</taxon>
        <taxon>Cyclophyllidea</taxon>
        <taxon>Mesocestoididae</taxon>
        <taxon>Mesocestoides</taxon>
    </lineage>
</organism>
<protein>
    <recommendedName>
        <fullName evidence="6">Endoplasmic reticulum lectin 1</fullName>
    </recommendedName>
    <alternativeName>
        <fullName evidence="7">ER lectin</fullName>
    </alternativeName>
</protein>
<feature type="signal peptide" evidence="9">
    <location>
        <begin position="1"/>
        <end position="19"/>
    </location>
</feature>
<dbReference type="PANTHER" id="PTHR15414:SF0">
    <property type="entry name" value="ENDOPLASMIC RETICULUM LECTIN 1"/>
    <property type="match status" value="1"/>
</dbReference>
<evidence type="ECO:0000256" key="8">
    <source>
        <dbReference type="SAM" id="MobiDB-lite"/>
    </source>
</evidence>
<evidence type="ECO:0000259" key="10">
    <source>
        <dbReference type="PROSITE" id="PS51914"/>
    </source>
</evidence>
<dbReference type="GO" id="GO:0005788">
    <property type="term" value="C:endoplasmic reticulum lumen"/>
    <property type="evidence" value="ECO:0007669"/>
    <property type="project" value="TreeGrafter"/>
</dbReference>
<dbReference type="InterPro" id="IPR045149">
    <property type="entry name" value="OS-9-like"/>
</dbReference>
<keyword evidence="3" id="KW-0256">Endoplasmic reticulum</keyword>
<dbReference type="InterPro" id="IPR009011">
    <property type="entry name" value="Man6P_isomerase_rcpt-bd_dom_sf"/>
</dbReference>
<dbReference type="InterPro" id="IPR044865">
    <property type="entry name" value="MRH_dom"/>
</dbReference>
<sequence length="514" mass="58758">MRPLLAFQMFLILPLFSFGYFNVSDEYLYSVVWNSELSLQSNSAPPLIMKTRSNETYICHFPAIIKDKSIPYTLNSSLHPNSLLSDFFGKYPCIFKVDGYWTYELCHNKHIRQFRAEGAGPQLTRLVKEYYLGRISNPISAPKGTEVEVGDVGLKSIRINGKDFPYYSVEYDDGTECDLTSAPRKASVLYVCVEESDGELFQISELETCVYQLVVFTRHLCSSPLFNSHKVYSNPVNCAPHDDITPVKPTALIAFEKEVEELSASSEYKHLEGIFSSLKVKGLKVEKLNNRGTVVYRVRTLDPLVADQEGETVINQNKEHQELNTKETHDVNYAESPPTTRSQTEHNPSVLNQRVSHDLRLTQKRELQSFMSGETCLTGDAGWWRHEVCYGSRVTQYHEDPESGERIEIVLGKWDEAVHLEWVRKSRLRKPSLPAEKRNKLTQFYGQGDFCEEIKAHRTVRLSFVCQRKISTAVQLSFSEPTVCQYSINLESPLFCDLLRQADDDGLFPQEVVL</sequence>
<name>A0A5K3F859_MESCO</name>
<dbReference type="PROSITE" id="PS51914">
    <property type="entry name" value="MRH"/>
    <property type="match status" value="2"/>
</dbReference>
<dbReference type="GO" id="GO:0030968">
    <property type="term" value="P:endoplasmic reticulum unfolded protein response"/>
    <property type="evidence" value="ECO:0007669"/>
    <property type="project" value="InterPro"/>
</dbReference>
<proteinExistence type="predicted"/>